<name>A0A835HYA0_9MAGN</name>
<feature type="domain" description="NPH3" evidence="2">
    <location>
        <begin position="539"/>
        <end position="626"/>
    </location>
</feature>
<proteinExistence type="predicted"/>
<reference evidence="3 4" key="1">
    <citation type="submission" date="2020-10" db="EMBL/GenBank/DDBJ databases">
        <title>The Coptis chinensis genome and diversification of protoberbering-type alkaloids.</title>
        <authorList>
            <person name="Wang B."/>
            <person name="Shu S."/>
            <person name="Song C."/>
            <person name="Liu Y."/>
        </authorList>
    </citation>
    <scope>NUCLEOTIDE SEQUENCE [LARGE SCALE GENOMIC DNA]</scope>
    <source>
        <strain evidence="3">HL-2020</strain>
        <tissue evidence="3">Leaf</tissue>
    </source>
</reference>
<dbReference type="InterPro" id="IPR027356">
    <property type="entry name" value="NPH3_dom"/>
</dbReference>
<evidence type="ECO:0000313" key="4">
    <source>
        <dbReference type="Proteomes" id="UP000631114"/>
    </source>
</evidence>
<dbReference type="EMBL" id="JADFTS010000005">
    <property type="protein sequence ID" value="KAF9605548.1"/>
    <property type="molecule type" value="Genomic_DNA"/>
</dbReference>
<evidence type="ECO:0000313" key="3">
    <source>
        <dbReference type="EMBL" id="KAF9605548.1"/>
    </source>
</evidence>
<protein>
    <recommendedName>
        <fullName evidence="2">NPH3 domain-containing protein</fullName>
    </recommendedName>
</protein>
<dbReference type="UniPathway" id="UPA00143"/>
<dbReference type="Pfam" id="PF03000">
    <property type="entry name" value="NPH3"/>
    <property type="match status" value="1"/>
</dbReference>
<dbReference type="Proteomes" id="UP000631114">
    <property type="component" value="Unassembled WGS sequence"/>
</dbReference>
<keyword evidence="4" id="KW-1185">Reference proteome</keyword>
<accession>A0A835HYA0</accession>
<dbReference type="OrthoDB" id="624345at2759"/>
<evidence type="ECO:0000256" key="1">
    <source>
        <dbReference type="SAM" id="Coils"/>
    </source>
</evidence>
<sequence length="635" mass="72174">MIPLDKEVSRSSICVWRFHRFKCLCRYGWSSRGHDFGEVYRCPRAMNSSLLVRPQRYTEEDGSLMFHVEWAYPKMKFKGLPKGYRNWDKYCFLVRGNWNPYATRVPNRIIGDRPSTTDFDVSSQAMEHLRFYFSMDREENIWDLSWPNEVVRSCHYSEEKRCGHALDVPKCPYGSRRQAPRQQVTMLEARQAGDEQRDNEQRSLVTASPILEARLKTQKRKIIDEAANARVEGLKALEVFPKSTASMERRSKRKADKDVNGTCRPETVVANESVEVGVKEITWAEGTPDDGRWLPLVPLNNEGTGSNMLVIKKDSEIIRGQPQSMEIEQKAAAPNGAMDERIFRETTSVSIPVGDITSVEPLALVSAVFLDDEVIEALRPHADIDFSAEMVEEYMHDQLLLPELGSSNTKEVEASSELCILGMQTLQKAMENFAKLMAVLEKENHAMPGSLTADLVQKEQEEAKAESARAQMETMLLREKVAALSCEKEEMVQAIKGKDKECKKAMRELREEKKTLSEVTLKLSLALLEKAQLEAVSKKYVDVISRARDVMNGFAKIILRCTGPAEERDKEDDVEDTYMNRRPCSPSQTAVLKVAKLVDSYLAEVAADVNLKLTKFMVIAETLPARVADSRLWRR</sequence>
<dbReference type="GO" id="GO:0016567">
    <property type="term" value="P:protein ubiquitination"/>
    <property type="evidence" value="ECO:0007669"/>
    <property type="project" value="UniProtKB-UniPathway"/>
</dbReference>
<organism evidence="3 4">
    <name type="scientific">Coptis chinensis</name>
    <dbReference type="NCBI Taxonomy" id="261450"/>
    <lineage>
        <taxon>Eukaryota</taxon>
        <taxon>Viridiplantae</taxon>
        <taxon>Streptophyta</taxon>
        <taxon>Embryophyta</taxon>
        <taxon>Tracheophyta</taxon>
        <taxon>Spermatophyta</taxon>
        <taxon>Magnoliopsida</taxon>
        <taxon>Ranunculales</taxon>
        <taxon>Ranunculaceae</taxon>
        <taxon>Coptidoideae</taxon>
        <taxon>Coptis</taxon>
    </lineage>
</organism>
<dbReference type="AlphaFoldDB" id="A0A835HYA0"/>
<keyword evidence="1" id="KW-0175">Coiled coil</keyword>
<evidence type="ECO:0000259" key="2">
    <source>
        <dbReference type="Pfam" id="PF03000"/>
    </source>
</evidence>
<gene>
    <name evidence="3" type="ORF">IFM89_017567</name>
</gene>
<comment type="caution">
    <text evidence="3">The sequence shown here is derived from an EMBL/GenBank/DDBJ whole genome shotgun (WGS) entry which is preliminary data.</text>
</comment>
<feature type="coiled-coil region" evidence="1">
    <location>
        <begin position="423"/>
        <end position="522"/>
    </location>
</feature>